<feature type="chain" id="PRO_5020409590" evidence="1">
    <location>
        <begin position="35"/>
        <end position="453"/>
    </location>
</feature>
<comment type="caution">
    <text evidence="3">The sequence shown here is derived from an EMBL/GenBank/DDBJ whole genome shotgun (WGS) entry which is preliminary data.</text>
</comment>
<keyword evidence="1" id="KW-0732">Signal</keyword>
<proteinExistence type="predicted"/>
<evidence type="ECO:0000259" key="2">
    <source>
        <dbReference type="Pfam" id="PF22807"/>
    </source>
</evidence>
<sequence length="453" mass="47622">MPARLSSATAAACSYRASSLKLGWALGLTMAAAAAVSAEPGAVGYGSNPALPAPEAYLIPTVNVAKAVGWPAGVQPKPAAGLSVQAFAAGLDHPRWIYVLPNNDVLVAETNAPPRPKDGQGLKAWFTKLFMKKAGAGVPSANRITLLRDTDGDGVADLRLPFAEGLNSPFGMVLIGDRFYVANTDAIVRFDYKSGQTQLAGPPVQVAELPGGPINHHWTKNLVASADGSKLYASVGSNSNAAENGIEAEQDRAAILEIDLASGSRRVFASGLRNPVGMAWEPGSGALWTVVNERDELGDNLVPDYLTSVRDGGFYGWPYSYFGGHVDARVRPQRPDLVSKALVPDYGLGAHTASLGLVAAAGNSLPERFAQGMFIGQHGSWNRQPRSGYKVIFVPFAGAQPQGMPQDVLDGFLNDEGQAMGRPVGVALDRRGALLVADDVGNVIWRVTGSGKR</sequence>
<dbReference type="SUPFAM" id="SSF50952">
    <property type="entry name" value="Soluble quinoprotein glucose dehydrogenase"/>
    <property type="match status" value="1"/>
</dbReference>
<accession>A0A4R6QMP5</accession>
<dbReference type="PANTHER" id="PTHR19328:SF55">
    <property type="entry name" value="BLR6566 PROTEIN"/>
    <property type="match status" value="1"/>
</dbReference>
<dbReference type="Gene3D" id="2.120.10.30">
    <property type="entry name" value="TolB, C-terminal domain"/>
    <property type="match status" value="1"/>
</dbReference>
<dbReference type="InterPro" id="IPR011042">
    <property type="entry name" value="6-blade_b-propeller_TolB-like"/>
</dbReference>
<evidence type="ECO:0000313" key="3">
    <source>
        <dbReference type="EMBL" id="TDP71769.1"/>
    </source>
</evidence>
<reference evidence="3 4" key="1">
    <citation type="submission" date="2019-03" db="EMBL/GenBank/DDBJ databases">
        <title>Genomic Encyclopedia of Type Strains, Phase IV (KMG-IV): sequencing the most valuable type-strain genomes for metagenomic binning, comparative biology and taxonomic classification.</title>
        <authorList>
            <person name="Goeker M."/>
        </authorList>
    </citation>
    <scope>NUCLEOTIDE SEQUENCE [LARGE SCALE GENOMIC DNA]</scope>
    <source>
        <strain evidence="3 4">DSM 16998</strain>
    </source>
</reference>
<organism evidence="3 4">
    <name type="scientific">Roseateles toxinivorans</name>
    <dbReference type="NCBI Taxonomy" id="270368"/>
    <lineage>
        <taxon>Bacteria</taxon>
        <taxon>Pseudomonadati</taxon>
        <taxon>Pseudomonadota</taxon>
        <taxon>Betaproteobacteria</taxon>
        <taxon>Burkholderiales</taxon>
        <taxon>Sphaerotilaceae</taxon>
        <taxon>Roseateles</taxon>
    </lineage>
</organism>
<evidence type="ECO:0000256" key="1">
    <source>
        <dbReference type="SAM" id="SignalP"/>
    </source>
</evidence>
<dbReference type="InterPro" id="IPR011041">
    <property type="entry name" value="Quinoprot_gluc/sorb_DH_b-prop"/>
</dbReference>
<protein>
    <submittedName>
        <fullName evidence="3">Glucose/arabinose dehydrogenase</fullName>
    </submittedName>
</protein>
<keyword evidence="4" id="KW-1185">Reference proteome</keyword>
<feature type="signal peptide" evidence="1">
    <location>
        <begin position="1"/>
        <end position="34"/>
    </location>
</feature>
<dbReference type="Pfam" id="PF22807">
    <property type="entry name" value="TrAA12"/>
    <property type="match status" value="2"/>
</dbReference>
<feature type="domain" description="Pyrroloquinoline quinone-dependent pyranose dehydrogenase beta-propeller" evidence="2">
    <location>
        <begin position="344"/>
        <end position="448"/>
    </location>
</feature>
<evidence type="ECO:0000313" key="4">
    <source>
        <dbReference type="Proteomes" id="UP000295361"/>
    </source>
</evidence>
<dbReference type="EMBL" id="SNXS01000003">
    <property type="protein sequence ID" value="TDP71769.1"/>
    <property type="molecule type" value="Genomic_DNA"/>
</dbReference>
<dbReference type="InterPro" id="IPR054539">
    <property type="entry name" value="Beta-prop_PDH"/>
</dbReference>
<gene>
    <name evidence="3" type="ORF">DES47_103753</name>
</gene>
<dbReference type="AlphaFoldDB" id="A0A4R6QMP5"/>
<name>A0A4R6QMP5_9BURK</name>
<dbReference type="PANTHER" id="PTHR19328">
    <property type="entry name" value="HEDGEHOG-INTERACTING PROTEIN"/>
    <property type="match status" value="1"/>
</dbReference>
<dbReference type="Proteomes" id="UP000295361">
    <property type="component" value="Unassembled WGS sequence"/>
</dbReference>
<feature type="domain" description="Pyrroloquinoline quinone-dependent pyranose dehydrogenase beta-propeller" evidence="2">
    <location>
        <begin position="172"/>
        <end position="298"/>
    </location>
</feature>
<dbReference type="InParanoid" id="A0A4R6QMP5"/>